<feature type="compositionally biased region" description="Acidic residues" evidence="1">
    <location>
        <begin position="194"/>
        <end position="205"/>
    </location>
</feature>
<organism evidence="2 3">
    <name type="scientific">Letharia lupina</name>
    <dbReference type="NCBI Taxonomy" id="560253"/>
    <lineage>
        <taxon>Eukaryota</taxon>
        <taxon>Fungi</taxon>
        <taxon>Dikarya</taxon>
        <taxon>Ascomycota</taxon>
        <taxon>Pezizomycotina</taxon>
        <taxon>Lecanoromycetes</taxon>
        <taxon>OSLEUM clade</taxon>
        <taxon>Lecanoromycetidae</taxon>
        <taxon>Lecanorales</taxon>
        <taxon>Lecanorineae</taxon>
        <taxon>Parmeliaceae</taxon>
        <taxon>Letharia</taxon>
    </lineage>
</organism>
<dbReference type="CDD" id="cd02989">
    <property type="entry name" value="Phd_like_TxnDC9"/>
    <property type="match status" value="1"/>
</dbReference>
<comment type="caution">
    <text evidence="2">The sequence shown here is derived from an EMBL/GenBank/DDBJ whole genome shotgun (WGS) entry which is preliminary data.</text>
</comment>
<feature type="region of interest" description="Disordered" evidence="1">
    <location>
        <begin position="183"/>
        <end position="205"/>
    </location>
</feature>
<accession>A0A8H6CHI1</accession>
<evidence type="ECO:0000313" key="3">
    <source>
        <dbReference type="Proteomes" id="UP000593566"/>
    </source>
</evidence>
<dbReference type="PANTHER" id="PTHR21148">
    <property type="entry name" value="THIOREDOXIN DOMAIN-CONTAINING PROTEIN 9"/>
    <property type="match status" value="1"/>
</dbReference>
<proteinExistence type="predicted"/>
<gene>
    <name evidence="2" type="ORF">HO133_000203</name>
</gene>
<dbReference type="RefSeq" id="XP_037152578.1">
    <property type="nucleotide sequence ID" value="XM_037291143.1"/>
</dbReference>
<dbReference type="AlphaFoldDB" id="A0A8H6CHI1"/>
<feature type="region of interest" description="Disordered" evidence="1">
    <location>
        <begin position="1"/>
        <end position="23"/>
    </location>
</feature>
<dbReference type="Gene3D" id="3.40.30.10">
    <property type="entry name" value="Glutaredoxin"/>
    <property type="match status" value="1"/>
</dbReference>
<dbReference type="InterPro" id="IPR036249">
    <property type="entry name" value="Thioredoxin-like_sf"/>
</dbReference>
<keyword evidence="3" id="KW-1185">Reference proteome</keyword>
<name>A0A8H6CHI1_9LECA</name>
<evidence type="ECO:0000313" key="2">
    <source>
        <dbReference type="EMBL" id="KAF6223361.1"/>
    </source>
</evidence>
<sequence length="205" mass="22843">MTASDDEDALLESLENDTENDPSLAHLREARIQQLASELKESKRLRSEGFGSYDQIKDEKRLMEITTSTEYCVVHFYKPDFNRCRIMDGHLSALAPVHLSTRFVRIDVEHAPFLVTKLNVKVLPCVIAFVAGVSADRIVGFEGVGYSEDTFKTGDLEKRLVGAGVLEKVKGAGDARVGEVLNKSHKKQRIGGNGDEDDDDDDEWD</sequence>
<feature type="compositionally biased region" description="Acidic residues" evidence="1">
    <location>
        <begin position="1"/>
        <end position="20"/>
    </location>
</feature>
<dbReference type="Proteomes" id="UP000593566">
    <property type="component" value="Unassembled WGS sequence"/>
</dbReference>
<dbReference type="EMBL" id="JACCJB010000010">
    <property type="protein sequence ID" value="KAF6223361.1"/>
    <property type="molecule type" value="Genomic_DNA"/>
</dbReference>
<evidence type="ECO:0000256" key="1">
    <source>
        <dbReference type="SAM" id="MobiDB-lite"/>
    </source>
</evidence>
<dbReference type="GeneID" id="59328622"/>
<evidence type="ECO:0008006" key="4">
    <source>
        <dbReference type="Google" id="ProtNLM"/>
    </source>
</evidence>
<reference evidence="2 3" key="1">
    <citation type="journal article" date="2020" name="Genomics">
        <title>Complete, high-quality genomes from long-read metagenomic sequencing of two wolf lichen thalli reveals enigmatic genome architecture.</title>
        <authorList>
            <person name="McKenzie S.K."/>
            <person name="Walston R.F."/>
            <person name="Allen J.L."/>
        </authorList>
    </citation>
    <scope>NUCLEOTIDE SEQUENCE [LARGE SCALE GENOMIC DNA]</scope>
    <source>
        <strain evidence="2">WasteWater1</strain>
    </source>
</reference>
<dbReference type="SUPFAM" id="SSF52833">
    <property type="entry name" value="Thioredoxin-like"/>
    <property type="match status" value="1"/>
</dbReference>
<protein>
    <recommendedName>
        <fullName evidence="4">Thioredoxin-like protein</fullName>
    </recommendedName>
</protein>